<dbReference type="Pfam" id="PF00892">
    <property type="entry name" value="EamA"/>
    <property type="match status" value="2"/>
</dbReference>
<dbReference type="InterPro" id="IPR000620">
    <property type="entry name" value="EamA_dom"/>
</dbReference>
<dbReference type="PANTHER" id="PTHR22911:SF6">
    <property type="entry name" value="SOLUTE CARRIER FAMILY 35 MEMBER G1"/>
    <property type="match status" value="1"/>
</dbReference>
<reference evidence="7" key="2">
    <citation type="journal article" date="2021" name="Microbiome">
        <title>Successional dynamics and alternative stable states in a saline activated sludge microbial community over 9 years.</title>
        <authorList>
            <person name="Wang Y."/>
            <person name="Ye J."/>
            <person name="Ju F."/>
            <person name="Liu L."/>
            <person name="Boyd J.A."/>
            <person name="Deng Y."/>
            <person name="Parks D.H."/>
            <person name="Jiang X."/>
            <person name="Yin X."/>
            <person name="Woodcroft B.J."/>
            <person name="Tyson G.W."/>
            <person name="Hugenholtz P."/>
            <person name="Polz M.F."/>
            <person name="Zhang T."/>
        </authorList>
    </citation>
    <scope>NUCLEOTIDE SEQUENCE</scope>
    <source>
        <strain evidence="7">HKST-UBA80</strain>
    </source>
</reference>
<feature type="transmembrane region" description="Helical" evidence="5">
    <location>
        <begin position="91"/>
        <end position="110"/>
    </location>
</feature>
<keyword evidence="2 5" id="KW-0812">Transmembrane</keyword>
<accession>A0A955E1U9</accession>
<comment type="subcellular location">
    <subcellularLocation>
        <location evidence="1">Membrane</location>
        <topology evidence="1">Multi-pass membrane protein</topology>
    </subcellularLocation>
</comment>
<feature type="transmembrane region" description="Helical" evidence="5">
    <location>
        <begin position="7"/>
        <end position="26"/>
    </location>
</feature>
<evidence type="ECO:0000256" key="3">
    <source>
        <dbReference type="ARBA" id="ARBA00022989"/>
    </source>
</evidence>
<feature type="transmembrane region" description="Helical" evidence="5">
    <location>
        <begin position="265"/>
        <end position="283"/>
    </location>
</feature>
<evidence type="ECO:0000256" key="1">
    <source>
        <dbReference type="ARBA" id="ARBA00004141"/>
    </source>
</evidence>
<dbReference type="EMBL" id="JAGQNY010000004">
    <property type="protein sequence ID" value="MCA9301988.1"/>
    <property type="molecule type" value="Genomic_DNA"/>
</dbReference>
<evidence type="ECO:0000256" key="4">
    <source>
        <dbReference type="ARBA" id="ARBA00023136"/>
    </source>
</evidence>
<feature type="transmembrane region" description="Helical" evidence="5">
    <location>
        <begin position="179"/>
        <end position="197"/>
    </location>
</feature>
<sequence length="290" mass="31583">MSTTKGTIYILISALFYASYGVWSRLMGASFGSFSQAWTRGLFLLVVVLVLNYKLRFLKRIRREDLPWFIVIALAGGINQAPYYFGFQHLQIGTATLLFYASLVIGGYVLSKTFLSEKISKTKLFSLALSVLGMALIYKFSLGPGQLVAAGLTCIAGALGAATVVLTKKLSGNYSEFQIMLGYFALQILINTPLALLNHDSIPSFTNTSVWAAQLFYAISMLIANFAAIEGFKYLEGSIGSLIGLAEILFGVIFGWLFFYEVFSISTLIGGTVIVVAAAYPNLHTKQVSA</sequence>
<feature type="transmembrane region" description="Helical" evidence="5">
    <location>
        <begin position="147"/>
        <end position="167"/>
    </location>
</feature>
<evidence type="ECO:0000256" key="5">
    <source>
        <dbReference type="SAM" id="Phobius"/>
    </source>
</evidence>
<keyword evidence="4 5" id="KW-0472">Membrane</keyword>
<evidence type="ECO:0000259" key="6">
    <source>
        <dbReference type="Pfam" id="PF00892"/>
    </source>
</evidence>
<organism evidence="7 8">
    <name type="scientific">candidate division WWE3 bacterium</name>
    <dbReference type="NCBI Taxonomy" id="2053526"/>
    <lineage>
        <taxon>Bacteria</taxon>
        <taxon>Katanobacteria</taxon>
    </lineage>
</organism>
<protein>
    <submittedName>
        <fullName evidence="7">EamA family transporter</fullName>
    </submittedName>
</protein>
<dbReference type="InterPro" id="IPR037185">
    <property type="entry name" value="EmrE-like"/>
</dbReference>
<dbReference type="AlphaFoldDB" id="A0A955E1U9"/>
<keyword evidence="3 5" id="KW-1133">Transmembrane helix</keyword>
<feature type="domain" description="EamA" evidence="6">
    <location>
        <begin position="5"/>
        <end position="138"/>
    </location>
</feature>
<feature type="transmembrane region" description="Helical" evidence="5">
    <location>
        <begin position="38"/>
        <end position="55"/>
    </location>
</feature>
<feature type="transmembrane region" description="Helical" evidence="5">
    <location>
        <begin position="239"/>
        <end position="259"/>
    </location>
</feature>
<feature type="transmembrane region" description="Helical" evidence="5">
    <location>
        <begin position="122"/>
        <end position="141"/>
    </location>
</feature>
<feature type="domain" description="EamA" evidence="6">
    <location>
        <begin position="152"/>
        <end position="278"/>
    </location>
</feature>
<feature type="transmembrane region" description="Helical" evidence="5">
    <location>
        <begin position="67"/>
        <end position="85"/>
    </location>
</feature>
<evidence type="ECO:0000256" key="2">
    <source>
        <dbReference type="ARBA" id="ARBA00022692"/>
    </source>
</evidence>
<name>A0A955E1U9_UNCKA</name>
<dbReference type="Proteomes" id="UP000714817">
    <property type="component" value="Unassembled WGS sequence"/>
</dbReference>
<feature type="transmembrane region" description="Helical" evidence="5">
    <location>
        <begin position="209"/>
        <end position="227"/>
    </location>
</feature>
<comment type="caution">
    <text evidence="7">The sequence shown here is derived from an EMBL/GenBank/DDBJ whole genome shotgun (WGS) entry which is preliminary data.</text>
</comment>
<gene>
    <name evidence="7" type="ORF">KDA10_01310</name>
</gene>
<dbReference type="PANTHER" id="PTHR22911">
    <property type="entry name" value="ACYL-MALONYL CONDENSING ENZYME-RELATED"/>
    <property type="match status" value="1"/>
</dbReference>
<dbReference type="SUPFAM" id="SSF103481">
    <property type="entry name" value="Multidrug resistance efflux transporter EmrE"/>
    <property type="match status" value="2"/>
</dbReference>
<reference evidence="7" key="1">
    <citation type="submission" date="2020-04" db="EMBL/GenBank/DDBJ databases">
        <authorList>
            <person name="Zhang T."/>
        </authorList>
    </citation>
    <scope>NUCLEOTIDE SEQUENCE</scope>
    <source>
        <strain evidence="7">HKST-UBA80</strain>
    </source>
</reference>
<dbReference type="GO" id="GO:0016020">
    <property type="term" value="C:membrane"/>
    <property type="evidence" value="ECO:0007669"/>
    <property type="project" value="UniProtKB-SubCell"/>
</dbReference>
<evidence type="ECO:0000313" key="8">
    <source>
        <dbReference type="Proteomes" id="UP000714817"/>
    </source>
</evidence>
<proteinExistence type="predicted"/>
<evidence type="ECO:0000313" key="7">
    <source>
        <dbReference type="EMBL" id="MCA9301988.1"/>
    </source>
</evidence>